<keyword evidence="1" id="KW-0812">Transmembrane</keyword>
<feature type="transmembrane region" description="Helical" evidence="1">
    <location>
        <begin position="20"/>
        <end position="36"/>
    </location>
</feature>
<dbReference type="EMBL" id="CP036426">
    <property type="protein sequence ID" value="QDV34503.1"/>
    <property type="molecule type" value="Genomic_DNA"/>
</dbReference>
<protein>
    <submittedName>
        <fullName evidence="2">Uncharacterized protein</fullName>
    </submittedName>
</protein>
<evidence type="ECO:0000313" key="3">
    <source>
        <dbReference type="Proteomes" id="UP000317835"/>
    </source>
</evidence>
<organism evidence="2 3">
    <name type="scientific">Tautonia plasticadhaerens</name>
    <dbReference type="NCBI Taxonomy" id="2527974"/>
    <lineage>
        <taxon>Bacteria</taxon>
        <taxon>Pseudomonadati</taxon>
        <taxon>Planctomycetota</taxon>
        <taxon>Planctomycetia</taxon>
        <taxon>Isosphaerales</taxon>
        <taxon>Isosphaeraceae</taxon>
        <taxon>Tautonia</taxon>
    </lineage>
</organism>
<sequence>MSYFTRHLADDVRLCRRTTIGALLGLAAVLALAWSYGSLYGTDGLPMATYLTRATLTLGGAFVVAGILSGFAIHLMRERRGGTGD</sequence>
<dbReference type="KEGG" id="tpla:ElP_23920"/>
<dbReference type="Proteomes" id="UP000317835">
    <property type="component" value="Chromosome"/>
</dbReference>
<accession>A0A518H117</accession>
<dbReference type="AlphaFoldDB" id="A0A518H117"/>
<evidence type="ECO:0000256" key="1">
    <source>
        <dbReference type="SAM" id="Phobius"/>
    </source>
</evidence>
<keyword evidence="3" id="KW-1185">Reference proteome</keyword>
<name>A0A518H117_9BACT</name>
<gene>
    <name evidence="2" type="ORF">ElP_23920</name>
</gene>
<keyword evidence="1" id="KW-1133">Transmembrane helix</keyword>
<dbReference type="RefSeq" id="WP_145269433.1">
    <property type="nucleotide sequence ID" value="NZ_CP036426.1"/>
</dbReference>
<evidence type="ECO:0000313" key="2">
    <source>
        <dbReference type="EMBL" id="QDV34503.1"/>
    </source>
</evidence>
<keyword evidence="1" id="KW-0472">Membrane</keyword>
<proteinExistence type="predicted"/>
<reference evidence="2 3" key="1">
    <citation type="submission" date="2019-02" db="EMBL/GenBank/DDBJ databases">
        <title>Deep-cultivation of Planctomycetes and their phenomic and genomic characterization uncovers novel biology.</title>
        <authorList>
            <person name="Wiegand S."/>
            <person name="Jogler M."/>
            <person name="Boedeker C."/>
            <person name="Pinto D."/>
            <person name="Vollmers J."/>
            <person name="Rivas-Marin E."/>
            <person name="Kohn T."/>
            <person name="Peeters S.H."/>
            <person name="Heuer A."/>
            <person name="Rast P."/>
            <person name="Oberbeckmann S."/>
            <person name="Bunk B."/>
            <person name="Jeske O."/>
            <person name="Meyerdierks A."/>
            <person name="Storesund J.E."/>
            <person name="Kallscheuer N."/>
            <person name="Luecker S."/>
            <person name="Lage O.M."/>
            <person name="Pohl T."/>
            <person name="Merkel B.J."/>
            <person name="Hornburger P."/>
            <person name="Mueller R.-W."/>
            <person name="Bruemmer F."/>
            <person name="Labrenz M."/>
            <person name="Spormann A.M."/>
            <person name="Op den Camp H."/>
            <person name="Overmann J."/>
            <person name="Amann R."/>
            <person name="Jetten M.S.M."/>
            <person name="Mascher T."/>
            <person name="Medema M.H."/>
            <person name="Devos D.P."/>
            <person name="Kaster A.-K."/>
            <person name="Ovreas L."/>
            <person name="Rohde M."/>
            <person name="Galperin M.Y."/>
            <person name="Jogler C."/>
        </authorList>
    </citation>
    <scope>NUCLEOTIDE SEQUENCE [LARGE SCALE GENOMIC DNA]</scope>
    <source>
        <strain evidence="2 3">ElP</strain>
    </source>
</reference>
<feature type="transmembrane region" description="Helical" evidence="1">
    <location>
        <begin position="56"/>
        <end position="76"/>
    </location>
</feature>